<keyword evidence="10" id="KW-1185">Reference proteome</keyword>
<dbReference type="Proteomes" id="UP000186323">
    <property type="component" value="Chromosome I"/>
</dbReference>
<dbReference type="CDD" id="cd16321">
    <property type="entry name" value="MraZ_C"/>
    <property type="match status" value="1"/>
</dbReference>
<keyword evidence="4 7" id="KW-0805">Transcription regulation</keyword>
<keyword evidence="9" id="KW-0132">Cell division</keyword>
<evidence type="ECO:0000259" key="8">
    <source>
        <dbReference type="PROSITE" id="PS51740"/>
    </source>
</evidence>
<keyword evidence="5 7" id="KW-0238">DNA-binding</keyword>
<reference evidence="10" key="1">
    <citation type="submission" date="2016-10" db="EMBL/GenBank/DDBJ databases">
        <authorList>
            <person name="Wegmann U."/>
        </authorList>
    </citation>
    <scope>NUCLEOTIDE SEQUENCE [LARGE SCALE GENOMIC DNA]</scope>
</reference>
<protein>
    <recommendedName>
        <fullName evidence="1 7">Transcriptional regulator MraZ</fullName>
    </recommendedName>
</protein>
<sequence length="148" mass="16306">MANLFIQSAYRNLDTKGRLLLPPEYRDALLAAGDGSFWLTIGLYGGLKAYMPADWEAIVEKLNSVPLPSMKLSHVKTKLLGLAQRMVPDAQGRIRIPQPLMRAAALGKDVVLVGMADKFEIWDQARFDALLVEDVSDEVAACHLDIAL</sequence>
<comment type="subcellular location">
    <subcellularLocation>
        <location evidence="7">Cytoplasm</location>
        <location evidence="7">Nucleoid</location>
    </subcellularLocation>
</comment>
<evidence type="ECO:0000256" key="3">
    <source>
        <dbReference type="ARBA" id="ARBA00022737"/>
    </source>
</evidence>
<proteinExistence type="inferred from homology"/>
<evidence type="ECO:0000256" key="1">
    <source>
        <dbReference type="ARBA" id="ARBA00013860"/>
    </source>
</evidence>
<dbReference type="InterPro" id="IPR035644">
    <property type="entry name" value="MraZ_C"/>
</dbReference>
<dbReference type="RefSeq" id="WP_083575300.1">
    <property type="nucleotide sequence ID" value="NZ_CALJDE010000062.1"/>
</dbReference>
<dbReference type="GO" id="GO:0003700">
    <property type="term" value="F:DNA-binding transcription factor activity"/>
    <property type="evidence" value="ECO:0007669"/>
    <property type="project" value="UniProtKB-UniRule"/>
</dbReference>
<name>A0A1K1LDJ0_9BACT</name>
<comment type="subunit">
    <text evidence="7">Forms oligomers.</text>
</comment>
<dbReference type="KEGG" id="dpg:DESPIGER_0914"/>
<dbReference type="InterPro" id="IPR020603">
    <property type="entry name" value="MraZ_dom"/>
</dbReference>
<dbReference type="HAMAP" id="MF_01008">
    <property type="entry name" value="MraZ"/>
    <property type="match status" value="1"/>
</dbReference>
<dbReference type="GO" id="GO:0005737">
    <property type="term" value="C:cytoplasm"/>
    <property type="evidence" value="ECO:0007669"/>
    <property type="project" value="UniProtKB-UniRule"/>
</dbReference>
<dbReference type="GO" id="GO:0009295">
    <property type="term" value="C:nucleoid"/>
    <property type="evidence" value="ECO:0007669"/>
    <property type="project" value="UniProtKB-SubCell"/>
</dbReference>
<dbReference type="InterPro" id="IPR003444">
    <property type="entry name" value="MraZ"/>
</dbReference>
<dbReference type="GO" id="GO:2000143">
    <property type="term" value="P:negative regulation of DNA-templated transcription initiation"/>
    <property type="evidence" value="ECO:0007669"/>
    <property type="project" value="TreeGrafter"/>
</dbReference>
<evidence type="ECO:0000256" key="6">
    <source>
        <dbReference type="ARBA" id="ARBA00023163"/>
    </source>
</evidence>
<dbReference type="PANTHER" id="PTHR34701:SF1">
    <property type="entry name" value="TRANSCRIPTIONAL REGULATOR MRAZ"/>
    <property type="match status" value="1"/>
</dbReference>
<keyword evidence="6 7" id="KW-0804">Transcription</keyword>
<gene>
    <name evidence="7" type="primary">mraZ</name>
    <name evidence="9" type="ORF">DESPIGER_0914</name>
</gene>
<dbReference type="InterPro" id="IPR035642">
    <property type="entry name" value="MraZ_N"/>
</dbReference>
<evidence type="ECO:0000256" key="2">
    <source>
        <dbReference type="ARBA" id="ARBA00022490"/>
    </source>
</evidence>
<feature type="domain" description="SpoVT-AbrB" evidence="8">
    <location>
        <begin position="83"/>
        <end position="126"/>
    </location>
</feature>
<organism evidence="9 10">
    <name type="scientific">Desulfovibrio piger</name>
    <dbReference type="NCBI Taxonomy" id="901"/>
    <lineage>
        <taxon>Bacteria</taxon>
        <taxon>Pseudomonadati</taxon>
        <taxon>Thermodesulfobacteriota</taxon>
        <taxon>Desulfovibrionia</taxon>
        <taxon>Desulfovibrionales</taxon>
        <taxon>Desulfovibrionaceae</taxon>
        <taxon>Desulfovibrio</taxon>
    </lineage>
</organism>
<keyword evidence="9" id="KW-0131">Cell cycle</keyword>
<dbReference type="InterPro" id="IPR037914">
    <property type="entry name" value="SpoVT-AbrB_sf"/>
</dbReference>
<dbReference type="EMBL" id="LT630450">
    <property type="protein sequence ID" value="SFV72779.1"/>
    <property type="molecule type" value="Genomic_DNA"/>
</dbReference>
<dbReference type="PANTHER" id="PTHR34701">
    <property type="entry name" value="TRANSCRIPTIONAL REGULATOR MRAZ"/>
    <property type="match status" value="1"/>
</dbReference>
<comment type="similarity">
    <text evidence="7">Belongs to the MraZ family.</text>
</comment>
<dbReference type="InterPro" id="IPR038619">
    <property type="entry name" value="MraZ_sf"/>
</dbReference>
<dbReference type="GO" id="GO:0051301">
    <property type="term" value="P:cell division"/>
    <property type="evidence" value="ECO:0007669"/>
    <property type="project" value="UniProtKB-KW"/>
</dbReference>
<evidence type="ECO:0000256" key="5">
    <source>
        <dbReference type="ARBA" id="ARBA00023125"/>
    </source>
</evidence>
<feature type="domain" description="SpoVT-AbrB" evidence="8">
    <location>
        <begin position="8"/>
        <end position="54"/>
    </location>
</feature>
<accession>A0A1K1LDJ0</accession>
<dbReference type="SUPFAM" id="SSF89447">
    <property type="entry name" value="AbrB/MazE/MraZ-like"/>
    <property type="match status" value="1"/>
</dbReference>
<dbReference type="GO" id="GO:0000976">
    <property type="term" value="F:transcription cis-regulatory region binding"/>
    <property type="evidence" value="ECO:0007669"/>
    <property type="project" value="TreeGrafter"/>
</dbReference>
<dbReference type="Pfam" id="PF02381">
    <property type="entry name" value="MraZ"/>
    <property type="match status" value="2"/>
</dbReference>
<keyword evidence="3" id="KW-0677">Repeat</keyword>
<evidence type="ECO:0000313" key="9">
    <source>
        <dbReference type="EMBL" id="SFV72779.1"/>
    </source>
</evidence>
<dbReference type="CDD" id="cd16320">
    <property type="entry name" value="MraZ_N"/>
    <property type="match status" value="1"/>
</dbReference>
<evidence type="ECO:0000256" key="4">
    <source>
        <dbReference type="ARBA" id="ARBA00023015"/>
    </source>
</evidence>
<dbReference type="PROSITE" id="PS51740">
    <property type="entry name" value="SPOVT_ABRB"/>
    <property type="match status" value="2"/>
</dbReference>
<evidence type="ECO:0000256" key="7">
    <source>
        <dbReference type="HAMAP-Rule" id="MF_01008"/>
    </source>
</evidence>
<dbReference type="AlphaFoldDB" id="A0A1K1LDJ0"/>
<dbReference type="InterPro" id="IPR007159">
    <property type="entry name" value="SpoVT-AbrB_dom"/>
</dbReference>
<dbReference type="Gene3D" id="3.40.1550.20">
    <property type="entry name" value="Transcriptional regulator MraZ domain"/>
    <property type="match status" value="1"/>
</dbReference>
<keyword evidence="2 7" id="KW-0963">Cytoplasm</keyword>
<dbReference type="OrthoDB" id="9807753at2"/>
<evidence type="ECO:0000313" key="10">
    <source>
        <dbReference type="Proteomes" id="UP000186323"/>
    </source>
</evidence>